<evidence type="ECO:0000256" key="10">
    <source>
        <dbReference type="PIRNR" id="PIRNR002786"/>
    </source>
</evidence>
<dbReference type="RefSeq" id="WP_250421522.1">
    <property type="nucleotide sequence ID" value="NZ_JAJKBJ010000012.1"/>
</dbReference>
<evidence type="ECO:0000256" key="1">
    <source>
        <dbReference type="ARBA" id="ARBA00004533"/>
    </source>
</evidence>
<dbReference type="InterPro" id="IPR049031">
    <property type="entry name" value="T2SSK_SAM-like_1st"/>
</dbReference>
<dbReference type="PANTHER" id="PTHR38831">
    <property type="entry name" value="TYPE II SECRETION SYSTEM PROTEIN K"/>
    <property type="match status" value="1"/>
</dbReference>
<dbReference type="InterPro" id="IPR005628">
    <property type="entry name" value="GspK"/>
</dbReference>
<keyword evidence="3 10" id="KW-0813">Transport</keyword>
<evidence type="ECO:0000313" key="14">
    <source>
        <dbReference type="Proteomes" id="UP001139721"/>
    </source>
</evidence>
<dbReference type="EMBL" id="JAJKBJ010000012">
    <property type="protein sequence ID" value="MCL9684615.1"/>
    <property type="molecule type" value="Genomic_DNA"/>
</dbReference>
<reference evidence="13" key="1">
    <citation type="submission" date="2021-11" db="EMBL/GenBank/DDBJ databases">
        <title>Legionella maioricencis sp. nov., a new species isolated from hot water samples in Mallorca.</title>
        <authorList>
            <person name="Crespi S."/>
            <person name="Drasar V."/>
            <person name="Salva-Serra F."/>
            <person name="Jaen-Luchoro D."/>
            <person name="Pineiro-Iglesias B."/>
            <person name="Aliaga F."/>
            <person name="Fernandez-Juarez V."/>
            <person name="Coll G."/>
            <person name="Moore E.R.B."/>
            <person name="Bennasar-Figueras A."/>
        </authorList>
    </citation>
    <scope>NUCLEOTIDE SEQUENCE</scope>
    <source>
        <strain evidence="13">HCPI-6</strain>
    </source>
</reference>
<keyword evidence="14" id="KW-1185">Reference proteome</keyword>
<dbReference type="Gene3D" id="1.10.40.60">
    <property type="entry name" value="EpsJ-like"/>
    <property type="match status" value="2"/>
</dbReference>
<dbReference type="Pfam" id="PF21687">
    <property type="entry name" value="T2SSK_1st"/>
    <property type="match status" value="1"/>
</dbReference>
<feature type="domain" description="T2SS protein K first SAM-like" evidence="12">
    <location>
        <begin position="105"/>
        <end position="207"/>
    </location>
</feature>
<dbReference type="AlphaFoldDB" id="A0A9X2D1Z6"/>
<feature type="domain" description="T2SS protein K second SAM-like" evidence="11">
    <location>
        <begin position="211"/>
        <end position="256"/>
    </location>
</feature>
<dbReference type="PANTHER" id="PTHR38831:SF1">
    <property type="entry name" value="TYPE II SECRETION SYSTEM PROTEIN K-RELATED"/>
    <property type="match status" value="1"/>
</dbReference>
<gene>
    <name evidence="13" type="primary">gspK</name>
    <name evidence="13" type="ORF">LOX96_10960</name>
</gene>
<dbReference type="InterPro" id="IPR049179">
    <property type="entry name" value="T2SSK_SAM-like_2nd"/>
</dbReference>
<dbReference type="Gene3D" id="3.30.1300.30">
    <property type="entry name" value="GSPII I/J protein-like"/>
    <property type="match status" value="1"/>
</dbReference>
<evidence type="ECO:0000256" key="5">
    <source>
        <dbReference type="ARBA" id="ARBA00022519"/>
    </source>
</evidence>
<protein>
    <recommendedName>
        <fullName evidence="10">Type II secretion system protein K</fullName>
    </recommendedName>
</protein>
<evidence type="ECO:0000259" key="12">
    <source>
        <dbReference type="Pfam" id="PF21687"/>
    </source>
</evidence>
<proteinExistence type="inferred from homology"/>
<evidence type="ECO:0000256" key="3">
    <source>
        <dbReference type="ARBA" id="ARBA00022448"/>
    </source>
</evidence>
<keyword evidence="5 10" id="KW-0997">Cell inner membrane</keyword>
<comment type="caution">
    <text evidence="13">The sequence shown here is derived from an EMBL/GenBank/DDBJ whole genome shotgun (WGS) entry which is preliminary data.</text>
</comment>
<evidence type="ECO:0000256" key="7">
    <source>
        <dbReference type="ARBA" id="ARBA00022927"/>
    </source>
</evidence>
<comment type="similarity">
    <text evidence="2 10">Belongs to the GSP K family.</text>
</comment>
<dbReference type="GO" id="GO:0005886">
    <property type="term" value="C:plasma membrane"/>
    <property type="evidence" value="ECO:0007669"/>
    <property type="project" value="UniProtKB-SubCell"/>
</dbReference>
<sequence length="313" mass="35411">MHPLKKSRGGALLTALFIMTLVAIVATAMSTRLQLDIYRTRLTVTHDKLYLASQAVLFWAMNELSDKTKQFTKLDKQGMVAQYPKNMELIVNHIKLSGGLYDLQARFNLNNLIEKKLLPVFINLISHTTHQLNNKEQLNLALGVQDWLTTYDLARGKDNYTSYYLSQKPPYYPSHQLMNSTSEFRLIKDVSSAVYQAIEPFVTVLPETTPININTASKKVLMSLGNGMTEVQVNELIMARGENGIKDLKDIAELAKKIDLPSEQITIESKYFLNVAVVTSDEFKLTVYTLLKRSKDKQGKVSVSVIRESINSF</sequence>
<evidence type="ECO:0000256" key="8">
    <source>
        <dbReference type="ARBA" id="ARBA00022989"/>
    </source>
</evidence>
<evidence type="ECO:0000256" key="9">
    <source>
        <dbReference type="ARBA" id="ARBA00023136"/>
    </source>
</evidence>
<dbReference type="PIRSF" id="PIRSF002786">
    <property type="entry name" value="XcpX"/>
    <property type="match status" value="1"/>
</dbReference>
<comment type="subcellular location">
    <subcellularLocation>
        <location evidence="1 10">Cell inner membrane</location>
    </subcellularLocation>
</comment>
<dbReference type="Pfam" id="PF03934">
    <property type="entry name" value="T2SSK"/>
    <property type="match status" value="1"/>
</dbReference>
<keyword evidence="4 10" id="KW-1003">Cell membrane</keyword>
<dbReference type="InterPro" id="IPR038072">
    <property type="entry name" value="GspK_central_sf"/>
</dbReference>
<dbReference type="GO" id="GO:0009306">
    <property type="term" value="P:protein secretion"/>
    <property type="evidence" value="ECO:0007669"/>
    <property type="project" value="InterPro"/>
</dbReference>
<organism evidence="13 14">
    <name type="scientific">Legionella maioricensis</name>
    <dbReference type="NCBI Taxonomy" id="2896528"/>
    <lineage>
        <taxon>Bacteria</taxon>
        <taxon>Pseudomonadati</taxon>
        <taxon>Pseudomonadota</taxon>
        <taxon>Gammaproteobacteria</taxon>
        <taxon>Legionellales</taxon>
        <taxon>Legionellaceae</taxon>
        <taxon>Legionella</taxon>
    </lineage>
</organism>
<dbReference type="Proteomes" id="UP001139721">
    <property type="component" value="Unassembled WGS sequence"/>
</dbReference>
<name>A0A9X2D1Z6_9GAMM</name>
<keyword evidence="6" id="KW-0812">Transmembrane</keyword>
<dbReference type="SUPFAM" id="SSF158544">
    <property type="entry name" value="GspK insert domain-like"/>
    <property type="match status" value="1"/>
</dbReference>
<accession>A0A9X2D1Z6</accession>
<dbReference type="NCBIfam" id="NF037980">
    <property type="entry name" value="T2SS_GspK"/>
    <property type="match status" value="1"/>
</dbReference>
<keyword evidence="7" id="KW-0653">Protein transport</keyword>
<evidence type="ECO:0000256" key="4">
    <source>
        <dbReference type="ARBA" id="ARBA00022475"/>
    </source>
</evidence>
<keyword evidence="8" id="KW-1133">Transmembrane helix</keyword>
<keyword evidence="9 10" id="KW-0472">Membrane</keyword>
<evidence type="ECO:0000313" key="13">
    <source>
        <dbReference type="EMBL" id="MCL9684615.1"/>
    </source>
</evidence>
<evidence type="ECO:0000256" key="2">
    <source>
        <dbReference type="ARBA" id="ARBA00007246"/>
    </source>
</evidence>
<evidence type="ECO:0000256" key="6">
    <source>
        <dbReference type="ARBA" id="ARBA00022692"/>
    </source>
</evidence>
<evidence type="ECO:0000259" key="11">
    <source>
        <dbReference type="Pfam" id="PF03934"/>
    </source>
</evidence>